<evidence type="ECO:0000313" key="4">
    <source>
        <dbReference type="Proteomes" id="UP000585474"/>
    </source>
</evidence>
<dbReference type="InterPro" id="IPR002528">
    <property type="entry name" value="MATE_fam"/>
</dbReference>
<keyword evidence="2" id="KW-0472">Membrane</keyword>
<feature type="transmembrane region" description="Helical" evidence="2">
    <location>
        <begin position="227"/>
        <end position="249"/>
    </location>
</feature>
<comment type="similarity">
    <text evidence="1">Belongs to the multi antimicrobial extrusion (MATE) (TC 2.A.66.1) family.</text>
</comment>
<feature type="transmembrane region" description="Helical" evidence="2">
    <location>
        <begin position="269"/>
        <end position="286"/>
    </location>
</feature>
<comment type="caution">
    <text evidence="3">The sequence shown here is derived from an EMBL/GenBank/DDBJ whole genome shotgun (WGS) entry which is preliminary data.</text>
</comment>
<dbReference type="GO" id="GO:0015297">
    <property type="term" value="F:antiporter activity"/>
    <property type="evidence" value="ECO:0007669"/>
    <property type="project" value="InterPro"/>
</dbReference>
<feature type="transmembrane region" description="Helical" evidence="2">
    <location>
        <begin position="194"/>
        <end position="215"/>
    </location>
</feature>
<keyword evidence="2" id="KW-0812">Transmembrane</keyword>
<dbReference type="Pfam" id="PF01554">
    <property type="entry name" value="MatE"/>
    <property type="match status" value="1"/>
</dbReference>
<reference evidence="3 4" key="1">
    <citation type="submission" date="2019-07" db="EMBL/GenBank/DDBJ databases">
        <title>De Novo Assembly of kiwifruit Actinidia rufa.</title>
        <authorList>
            <person name="Sugita-Konishi S."/>
            <person name="Sato K."/>
            <person name="Mori E."/>
            <person name="Abe Y."/>
            <person name="Kisaki G."/>
            <person name="Hamano K."/>
            <person name="Suezawa K."/>
            <person name="Otani M."/>
            <person name="Fukuda T."/>
            <person name="Manabe T."/>
            <person name="Gomi K."/>
            <person name="Tabuchi M."/>
            <person name="Akimitsu K."/>
            <person name="Kataoka I."/>
        </authorList>
    </citation>
    <scope>NUCLEOTIDE SEQUENCE [LARGE SCALE GENOMIC DNA]</scope>
    <source>
        <strain evidence="4">cv. Fuchu</strain>
    </source>
</reference>
<accession>A0A7J0FFH7</accession>
<evidence type="ECO:0000313" key="3">
    <source>
        <dbReference type="EMBL" id="GFY97460.1"/>
    </source>
</evidence>
<gene>
    <name evidence="3" type="ORF">Acr_12g0000010</name>
</gene>
<keyword evidence="2" id="KW-1133">Transmembrane helix</keyword>
<dbReference type="GO" id="GO:0016020">
    <property type="term" value="C:membrane"/>
    <property type="evidence" value="ECO:0007669"/>
    <property type="project" value="InterPro"/>
</dbReference>
<protein>
    <submittedName>
        <fullName evidence="3">MATE efflux family protein</fullName>
    </submittedName>
</protein>
<dbReference type="GO" id="GO:0042910">
    <property type="term" value="F:xenobiotic transmembrane transporter activity"/>
    <property type="evidence" value="ECO:0007669"/>
    <property type="project" value="InterPro"/>
</dbReference>
<name>A0A7J0FFH7_9ERIC</name>
<dbReference type="PANTHER" id="PTHR11206">
    <property type="entry name" value="MULTIDRUG RESISTANCE PROTEIN"/>
    <property type="match status" value="1"/>
</dbReference>
<proteinExistence type="inferred from homology"/>
<dbReference type="AlphaFoldDB" id="A0A7J0FFH7"/>
<dbReference type="Proteomes" id="UP000585474">
    <property type="component" value="Unassembled WGS sequence"/>
</dbReference>
<organism evidence="3 4">
    <name type="scientific">Actinidia rufa</name>
    <dbReference type="NCBI Taxonomy" id="165716"/>
    <lineage>
        <taxon>Eukaryota</taxon>
        <taxon>Viridiplantae</taxon>
        <taxon>Streptophyta</taxon>
        <taxon>Embryophyta</taxon>
        <taxon>Tracheophyta</taxon>
        <taxon>Spermatophyta</taxon>
        <taxon>Magnoliopsida</taxon>
        <taxon>eudicotyledons</taxon>
        <taxon>Gunneridae</taxon>
        <taxon>Pentapetalae</taxon>
        <taxon>asterids</taxon>
        <taxon>Ericales</taxon>
        <taxon>Actinidiaceae</taxon>
        <taxon>Actinidia</taxon>
    </lineage>
</organism>
<dbReference type="OrthoDB" id="1715658at2759"/>
<keyword evidence="4" id="KW-1185">Reference proteome</keyword>
<evidence type="ECO:0000256" key="1">
    <source>
        <dbReference type="ARBA" id="ARBA00010199"/>
    </source>
</evidence>
<dbReference type="EMBL" id="BJWL01000012">
    <property type="protein sequence ID" value="GFY97460.1"/>
    <property type="molecule type" value="Genomic_DNA"/>
</dbReference>
<feature type="transmembrane region" description="Helical" evidence="2">
    <location>
        <begin position="298"/>
        <end position="321"/>
    </location>
</feature>
<evidence type="ECO:0000256" key="2">
    <source>
        <dbReference type="SAM" id="Phobius"/>
    </source>
</evidence>
<sequence length="356" mass="39373">MAPEFRGSMRRGGVRRRIWVLLGTSDGLHSGGAQEWGLWWWVLASGPVAIGRKRDAQQWCSGFNKKIGAVGGGRVMEIGVGDLFEVPIVMEVGLVVKWWWGSQNPSLSALPNRLERKDANPLLEYCGEEVAHEGNEDRRWWKKVLDLEEGKNQVLYALPMILTNVSFYLIPLISVMFAGHLGDLQLASANLANSWATVTGFAFMVGLSGALETLCGQGFGAKLYRMLGIYLQASCIISLLFSIIISIIWLYSEPILILLHQDPQISKSAALYLKFLIPGIFAYGFLQNILRFLQTQNIIVPLVICSVIPLGIHLGVTYVLVHWTTLGFKESAIGGVGFNVDCCGYVGWVRALCKEV</sequence>
<feature type="transmembrane region" description="Helical" evidence="2">
    <location>
        <begin position="161"/>
        <end position="182"/>
    </location>
</feature>